<evidence type="ECO:0000313" key="3">
    <source>
        <dbReference type="Proteomes" id="UP000276133"/>
    </source>
</evidence>
<evidence type="ECO:0000256" key="1">
    <source>
        <dbReference type="SAM" id="MobiDB-lite"/>
    </source>
</evidence>
<dbReference type="AlphaFoldDB" id="A0A3M7T2Q0"/>
<comment type="caution">
    <text evidence="2">The sequence shown here is derived from an EMBL/GenBank/DDBJ whole genome shotgun (WGS) entry which is preliminary data.</text>
</comment>
<feature type="non-terminal residue" evidence="2">
    <location>
        <position position="1"/>
    </location>
</feature>
<reference evidence="2 3" key="1">
    <citation type="journal article" date="2018" name="Sci. Rep.">
        <title>Genomic signatures of local adaptation to the degree of environmental predictability in rotifers.</title>
        <authorList>
            <person name="Franch-Gras L."/>
            <person name="Hahn C."/>
            <person name="Garcia-Roger E.M."/>
            <person name="Carmona M.J."/>
            <person name="Serra M."/>
            <person name="Gomez A."/>
        </authorList>
    </citation>
    <scope>NUCLEOTIDE SEQUENCE [LARGE SCALE GENOMIC DNA]</scope>
    <source>
        <strain evidence="2">HYR1</strain>
    </source>
</reference>
<keyword evidence="3" id="KW-1185">Reference proteome</keyword>
<sequence>GNFSKGENKKGEKFTRGKNKGGEKKRGKIYGGIFTGGKFRRGKFIKYLPIYLSLNSKSRFETAISENEFKQGKEMSKIDPIKDIYQFPSVF</sequence>
<name>A0A3M7T2Q0_BRAPC</name>
<accession>A0A3M7T2Q0</accession>
<feature type="compositionally biased region" description="Basic and acidic residues" evidence="1">
    <location>
        <begin position="1"/>
        <end position="24"/>
    </location>
</feature>
<proteinExistence type="predicted"/>
<evidence type="ECO:0000313" key="2">
    <source>
        <dbReference type="EMBL" id="RNA42225.1"/>
    </source>
</evidence>
<feature type="region of interest" description="Disordered" evidence="1">
    <location>
        <begin position="1"/>
        <end position="26"/>
    </location>
</feature>
<dbReference type="EMBL" id="REGN01000397">
    <property type="protein sequence ID" value="RNA42225.1"/>
    <property type="molecule type" value="Genomic_DNA"/>
</dbReference>
<gene>
    <name evidence="2" type="ORF">BpHYR1_054260</name>
</gene>
<organism evidence="2 3">
    <name type="scientific">Brachionus plicatilis</name>
    <name type="common">Marine rotifer</name>
    <name type="synonym">Brachionus muelleri</name>
    <dbReference type="NCBI Taxonomy" id="10195"/>
    <lineage>
        <taxon>Eukaryota</taxon>
        <taxon>Metazoa</taxon>
        <taxon>Spiralia</taxon>
        <taxon>Gnathifera</taxon>
        <taxon>Rotifera</taxon>
        <taxon>Eurotatoria</taxon>
        <taxon>Monogononta</taxon>
        <taxon>Pseudotrocha</taxon>
        <taxon>Ploima</taxon>
        <taxon>Brachionidae</taxon>
        <taxon>Brachionus</taxon>
    </lineage>
</organism>
<protein>
    <submittedName>
        <fullName evidence="2">Uncharacterized protein</fullName>
    </submittedName>
</protein>
<dbReference type="Proteomes" id="UP000276133">
    <property type="component" value="Unassembled WGS sequence"/>
</dbReference>